<feature type="DNA-binding region" description="OmpR/PhoB-type" evidence="7">
    <location>
        <begin position="134"/>
        <end position="232"/>
    </location>
</feature>
<dbReference type="GO" id="GO:0006355">
    <property type="term" value="P:regulation of DNA-templated transcription"/>
    <property type="evidence" value="ECO:0007669"/>
    <property type="project" value="InterPro"/>
</dbReference>
<evidence type="ECO:0000256" key="2">
    <source>
        <dbReference type="ARBA" id="ARBA00023012"/>
    </source>
</evidence>
<dbReference type="SUPFAM" id="SSF52172">
    <property type="entry name" value="CheY-like"/>
    <property type="match status" value="1"/>
</dbReference>
<dbReference type="Pfam" id="PF00486">
    <property type="entry name" value="Trans_reg_C"/>
    <property type="match status" value="1"/>
</dbReference>
<reference evidence="10 11" key="1">
    <citation type="journal article" date="2017" name="Int. J. Syst. Evol. Microbiol.">
        <title>Arachidicoccus ginsenosidivorans sp. nov., with ginsenoside-converting activity isolated from ginseng cultivating soil.</title>
        <authorList>
            <person name="Siddiqi M.Z."/>
            <person name="Aslam Z."/>
            <person name="Im W.T."/>
        </authorList>
    </citation>
    <scope>NUCLEOTIDE SEQUENCE [LARGE SCALE GENOMIC DNA]</scope>
    <source>
        <strain evidence="10 11">Gsoil 809</strain>
    </source>
</reference>
<gene>
    <name evidence="10" type="ORF">FSB73_00595</name>
</gene>
<evidence type="ECO:0000256" key="6">
    <source>
        <dbReference type="PROSITE-ProRule" id="PRU00169"/>
    </source>
</evidence>
<keyword evidence="1 6" id="KW-0597">Phosphoprotein</keyword>
<evidence type="ECO:0000259" key="8">
    <source>
        <dbReference type="PROSITE" id="PS50110"/>
    </source>
</evidence>
<proteinExistence type="predicted"/>
<dbReference type="GO" id="GO:0000156">
    <property type="term" value="F:phosphorelay response regulator activity"/>
    <property type="evidence" value="ECO:0007669"/>
    <property type="project" value="TreeGrafter"/>
</dbReference>
<dbReference type="Pfam" id="PF00072">
    <property type="entry name" value="Response_reg"/>
    <property type="match status" value="1"/>
</dbReference>
<feature type="domain" description="Response regulatory" evidence="8">
    <location>
        <begin position="2"/>
        <end position="116"/>
    </location>
</feature>
<keyword evidence="3" id="KW-0805">Transcription regulation</keyword>
<dbReference type="InterPro" id="IPR039420">
    <property type="entry name" value="WalR-like"/>
</dbReference>
<evidence type="ECO:0000256" key="1">
    <source>
        <dbReference type="ARBA" id="ARBA00022553"/>
    </source>
</evidence>
<dbReference type="CDD" id="cd00383">
    <property type="entry name" value="trans_reg_C"/>
    <property type="match status" value="1"/>
</dbReference>
<keyword evidence="2" id="KW-0902">Two-component regulatory system</keyword>
<evidence type="ECO:0000256" key="4">
    <source>
        <dbReference type="ARBA" id="ARBA00023125"/>
    </source>
</evidence>
<keyword evidence="4 7" id="KW-0238">DNA-binding</keyword>
<dbReference type="PROSITE" id="PS51755">
    <property type="entry name" value="OMPR_PHOB"/>
    <property type="match status" value="1"/>
</dbReference>
<dbReference type="Gene3D" id="1.10.10.10">
    <property type="entry name" value="Winged helix-like DNA-binding domain superfamily/Winged helix DNA-binding domain"/>
    <property type="match status" value="1"/>
</dbReference>
<protein>
    <submittedName>
        <fullName evidence="10">Response regulator transcription factor</fullName>
    </submittedName>
</protein>
<dbReference type="GO" id="GO:0005829">
    <property type="term" value="C:cytosol"/>
    <property type="evidence" value="ECO:0007669"/>
    <property type="project" value="TreeGrafter"/>
</dbReference>
<organism evidence="10 11">
    <name type="scientific">Arachidicoccus ginsenosidivorans</name>
    <dbReference type="NCBI Taxonomy" id="496057"/>
    <lineage>
        <taxon>Bacteria</taxon>
        <taxon>Pseudomonadati</taxon>
        <taxon>Bacteroidota</taxon>
        <taxon>Chitinophagia</taxon>
        <taxon>Chitinophagales</taxon>
        <taxon>Chitinophagaceae</taxon>
        <taxon>Arachidicoccus</taxon>
    </lineage>
</organism>
<dbReference type="InterPro" id="IPR001867">
    <property type="entry name" value="OmpR/PhoB-type_DNA-bd"/>
</dbReference>
<keyword evidence="5" id="KW-0804">Transcription</keyword>
<dbReference type="CDD" id="cd17574">
    <property type="entry name" value="REC_OmpR"/>
    <property type="match status" value="1"/>
</dbReference>
<dbReference type="GO" id="GO:0032993">
    <property type="term" value="C:protein-DNA complex"/>
    <property type="evidence" value="ECO:0007669"/>
    <property type="project" value="TreeGrafter"/>
</dbReference>
<dbReference type="Gene3D" id="3.40.50.2300">
    <property type="match status" value="1"/>
</dbReference>
<dbReference type="SMART" id="SM00448">
    <property type="entry name" value="REC"/>
    <property type="match status" value="1"/>
</dbReference>
<dbReference type="PANTHER" id="PTHR48111">
    <property type="entry name" value="REGULATOR OF RPOS"/>
    <property type="match status" value="1"/>
</dbReference>
<accession>A0A5B8VGZ3</accession>
<evidence type="ECO:0000259" key="9">
    <source>
        <dbReference type="PROSITE" id="PS51755"/>
    </source>
</evidence>
<dbReference type="PROSITE" id="PS50110">
    <property type="entry name" value="RESPONSE_REGULATORY"/>
    <property type="match status" value="1"/>
</dbReference>
<dbReference type="SMART" id="SM00862">
    <property type="entry name" value="Trans_reg_C"/>
    <property type="match status" value="1"/>
</dbReference>
<feature type="domain" description="OmpR/PhoB-type" evidence="9">
    <location>
        <begin position="134"/>
        <end position="232"/>
    </location>
</feature>
<dbReference type="InterPro" id="IPR001789">
    <property type="entry name" value="Sig_transdc_resp-reg_receiver"/>
</dbReference>
<evidence type="ECO:0000256" key="3">
    <source>
        <dbReference type="ARBA" id="ARBA00023015"/>
    </source>
</evidence>
<dbReference type="InterPro" id="IPR036388">
    <property type="entry name" value="WH-like_DNA-bd_sf"/>
</dbReference>
<dbReference type="KEGG" id="agi:FSB73_00595"/>
<evidence type="ECO:0000256" key="7">
    <source>
        <dbReference type="PROSITE-ProRule" id="PRU01091"/>
    </source>
</evidence>
<evidence type="ECO:0000313" key="10">
    <source>
        <dbReference type="EMBL" id="QEC70433.1"/>
    </source>
</evidence>
<dbReference type="OrthoDB" id="9790442at2"/>
<dbReference type="Proteomes" id="UP000321291">
    <property type="component" value="Chromosome"/>
</dbReference>
<name>A0A5B8VGZ3_9BACT</name>
<sequence length="244" mass="27801">MRILIVEDDQIIGKNIETAFLDQGFETLLCKDGLTGERALKEQSFDCVILDINLPGKSGFELCQAFRQQEGTTPVLFLTAFDELEDKVQGFELGADDYLTKPFYMKELSLRVQSLIKRRGASDKRHNLDDVPIKATISIEDLTLDLKDNRVTRAGIPIELTPREFQILHRLVQAGGVSVSKKELVKEIWGSLFDHNTNTIEVYINFLRNKIDKPFDKPLIKTRIGYGYYIEMGSESKKDTKPII</sequence>
<dbReference type="AlphaFoldDB" id="A0A5B8VGZ3"/>
<evidence type="ECO:0000256" key="5">
    <source>
        <dbReference type="ARBA" id="ARBA00023163"/>
    </source>
</evidence>
<dbReference type="GO" id="GO:0000976">
    <property type="term" value="F:transcription cis-regulatory region binding"/>
    <property type="evidence" value="ECO:0007669"/>
    <property type="project" value="TreeGrafter"/>
</dbReference>
<evidence type="ECO:0000313" key="11">
    <source>
        <dbReference type="Proteomes" id="UP000321291"/>
    </source>
</evidence>
<dbReference type="RefSeq" id="WP_146779697.1">
    <property type="nucleotide sequence ID" value="NZ_CP042434.1"/>
</dbReference>
<dbReference type="PANTHER" id="PTHR48111:SF22">
    <property type="entry name" value="REGULATOR OF RPOS"/>
    <property type="match status" value="1"/>
</dbReference>
<dbReference type="EMBL" id="CP042434">
    <property type="protein sequence ID" value="QEC70433.1"/>
    <property type="molecule type" value="Genomic_DNA"/>
</dbReference>
<dbReference type="InterPro" id="IPR011006">
    <property type="entry name" value="CheY-like_superfamily"/>
</dbReference>
<keyword evidence="11" id="KW-1185">Reference proteome</keyword>
<feature type="modified residue" description="4-aspartylphosphate" evidence="6">
    <location>
        <position position="51"/>
    </location>
</feature>